<dbReference type="AlphaFoldDB" id="A0AA38X5Y3"/>
<dbReference type="Pfam" id="PF09362">
    <property type="entry name" value="DUF1996"/>
    <property type="match status" value="1"/>
</dbReference>
<dbReference type="PANTHER" id="PTHR43662">
    <property type="match status" value="1"/>
</dbReference>
<sequence>MLTGDSRVRAYDSNTLTYLNTRPVADRVSFRCIDDANDIPEQHYMFRTDCTNGMRAQVNFQSCWDGINLYLDGNAHVDYLSGIDYGVCPPSHPVPIPGLFFEVLYMTNSIDQSAGGQFVFANGDATGYGFHGDFVNGWDQGVQTQAVQNCLYTDNGGVISACSALVPSDDVNFPRTCPEQPSVFDEPVHGMLSALPGCNPITSGPDLAPQVVCPLNSHTPDTSSSSASSLGATSSSSTPSSTTAAITTSTASASEITVSTDSTPTSSDSVSLVTVTLFNSPSSLPSTSDNPISSTAADTSSQTTTGPLESSSSIPTELVTVTVPVGGDFSTTSDGAGSATTIFPTTQQSFFPGITFTTITTTALSAVDNDNFSAVPTMIEASAAFCSSYANLSLPGCPVTTPAASSTTLLPAEVVTTYVTVTQSSETFTASSDATSSESSTTATAATFRIRGRQVVFTER</sequence>
<comment type="caution">
    <text evidence="3">The sequence shown here is derived from an EMBL/GenBank/DDBJ whole genome shotgun (WGS) entry which is preliminary data.</text>
</comment>
<evidence type="ECO:0000313" key="4">
    <source>
        <dbReference type="Proteomes" id="UP001172673"/>
    </source>
</evidence>
<reference evidence="3" key="1">
    <citation type="submission" date="2022-10" db="EMBL/GenBank/DDBJ databases">
        <title>Culturing micro-colonial fungi from biological soil crusts in the Mojave desert and describing Neophaeococcomyces mojavensis, and introducing the new genera and species Taxawa tesnikishii.</title>
        <authorList>
            <person name="Kurbessoian T."/>
            <person name="Stajich J.E."/>
        </authorList>
    </citation>
    <scope>NUCLEOTIDE SEQUENCE</scope>
    <source>
        <strain evidence="3">TK_41</strain>
    </source>
</reference>
<gene>
    <name evidence="3" type="ORF">H2200_008278</name>
</gene>
<dbReference type="InterPro" id="IPR018535">
    <property type="entry name" value="DUF1996"/>
</dbReference>
<feature type="domain" description="DUF1996" evidence="2">
    <location>
        <begin position="1"/>
        <end position="138"/>
    </location>
</feature>
<dbReference type="Proteomes" id="UP001172673">
    <property type="component" value="Unassembled WGS sequence"/>
</dbReference>
<feature type="compositionally biased region" description="Low complexity" evidence="1">
    <location>
        <begin position="217"/>
        <end position="269"/>
    </location>
</feature>
<accession>A0AA38X5Y3</accession>
<protein>
    <recommendedName>
        <fullName evidence="2">DUF1996 domain-containing protein</fullName>
    </recommendedName>
</protein>
<organism evidence="3 4">
    <name type="scientific">Cladophialophora chaetospira</name>
    <dbReference type="NCBI Taxonomy" id="386627"/>
    <lineage>
        <taxon>Eukaryota</taxon>
        <taxon>Fungi</taxon>
        <taxon>Dikarya</taxon>
        <taxon>Ascomycota</taxon>
        <taxon>Pezizomycotina</taxon>
        <taxon>Eurotiomycetes</taxon>
        <taxon>Chaetothyriomycetidae</taxon>
        <taxon>Chaetothyriales</taxon>
        <taxon>Herpotrichiellaceae</taxon>
        <taxon>Cladophialophora</taxon>
    </lineage>
</organism>
<keyword evidence="4" id="KW-1185">Reference proteome</keyword>
<dbReference type="EMBL" id="JAPDRK010000012">
    <property type="protein sequence ID" value="KAJ9607206.1"/>
    <property type="molecule type" value="Genomic_DNA"/>
</dbReference>
<evidence type="ECO:0000259" key="2">
    <source>
        <dbReference type="Pfam" id="PF09362"/>
    </source>
</evidence>
<feature type="region of interest" description="Disordered" evidence="1">
    <location>
        <begin position="282"/>
        <end position="316"/>
    </location>
</feature>
<dbReference type="PANTHER" id="PTHR43662:SF12">
    <property type="entry name" value="DUF1996 DOMAIN-CONTAINING PROTEIN-RELATED"/>
    <property type="match status" value="1"/>
</dbReference>
<feature type="compositionally biased region" description="Polar residues" evidence="1">
    <location>
        <begin position="282"/>
        <end position="292"/>
    </location>
</feature>
<feature type="compositionally biased region" description="Low complexity" evidence="1">
    <location>
        <begin position="293"/>
        <end position="305"/>
    </location>
</feature>
<feature type="compositionally biased region" description="Polar residues" evidence="1">
    <location>
        <begin position="306"/>
        <end position="315"/>
    </location>
</feature>
<proteinExistence type="predicted"/>
<name>A0AA38X5Y3_9EURO</name>
<feature type="region of interest" description="Disordered" evidence="1">
    <location>
        <begin position="212"/>
        <end position="269"/>
    </location>
</feature>
<evidence type="ECO:0000256" key="1">
    <source>
        <dbReference type="SAM" id="MobiDB-lite"/>
    </source>
</evidence>
<evidence type="ECO:0000313" key="3">
    <source>
        <dbReference type="EMBL" id="KAJ9607206.1"/>
    </source>
</evidence>